<name>A0A6A5C719_NAEFO</name>
<sequence>MQPTLPAMRIDRVYLNHHRKRTGKGLISIDHHYMKNILSLIGVLISIFLIAPHSHINAQKGVFSNTTCSSPQYFDSSSMLCKSCGVANQISSDNQYCYCSEGYIQVITSGVVSCQKCPFASSRDRSTCMTCGPTTAGFNQTDCVCSGSKKLIERDNFGNLLATKQCISCGPNSIPDPTNPYSCKSCPDPNMIASSDGLSCVCSSLYQLWSDKCVLKDTYLDLSSKYPIDSAASVVFSQVFETSRTESPSTETVRSKLFYDNFYFVSANCKSFNNVTSCQMLANLCALLLFDETTSACKMYFSLYNSLTDDGVNGFSGWKSGMPWLVYRGKSTDILYNNDLSQLVGLSGRTDRTTRLKLLLSKYSVYGNWLGFEDLTNQLQLCPTGNYIGSAFLDFGNNYINSCFFNALSIPTLQATVFYELFILDNGKLYPIPVQILKDDKTTANDISTATLYRRFFIYDNVAGITTESSSPSVVRFLESAELRVEMNTQASEKIFPPRLTLKYTSRKIAGLKTTVFTTAQQESILTPSIYFSASYIQSQQTVWIVVIVFLVLILVLSLITSCMSTYRYSRRRLSQIDFPTLGKLIFAFCEHSSNGVFVLIFFYISLYYLFFKLQSSVFALLPNFNDSDKWYFFLIILYALVAKAIDLSYVFYKHCNYDIFFMDWEKTKGKVVGVGGRAEGSYSSVSIWRSYFIAKEWEKLQGTTWTSLEFTLLTVLLILDGGGVINLASYTADENALSGVFRYHPILKIALLSWFYLSISLLQYIFFRFIIYRFTRNPITSLIDTCSIANISILILDELHYGCYIHGESVFRFADANMKEFYEGLNQESNDFFPKRGLIQSATDNNSVVTFDLYVSKMVRENYDKLLLIPIQEEEAKNGFFRRMATNQAQPKIINPSRPVTALTVQPNILQQNPISNAADNQNTQQALVEQPIQQTMKERSQMNNPALTSPMSNEFRISDLFNFNIGPKHRYIPAAFIDGYNTINEYLKRVITDVKIKQGQILDKQISYRLGFIPDFIYLHDREFFFKDDSQQYFQTYSFFRLMLRGCEWKMIAFNILLYAIMSIFWDSTFGALMIVYATNRVFLWLRTTFVRRNLISKTLLDRRFLF</sequence>
<dbReference type="VEuPathDB" id="AmoebaDB:FDP41_012237"/>
<feature type="transmembrane region" description="Helical" evidence="1">
    <location>
        <begin position="543"/>
        <end position="564"/>
    </location>
</feature>
<dbReference type="AlphaFoldDB" id="A0A6A5C719"/>
<feature type="transmembrane region" description="Helical" evidence="1">
    <location>
        <begin position="711"/>
        <end position="730"/>
    </location>
</feature>
<dbReference type="GO" id="GO:0036038">
    <property type="term" value="C:MKS complex"/>
    <property type="evidence" value="ECO:0007669"/>
    <property type="project" value="InterPro"/>
</dbReference>
<dbReference type="Proteomes" id="UP000444721">
    <property type="component" value="Unassembled WGS sequence"/>
</dbReference>
<evidence type="ECO:0000313" key="3">
    <source>
        <dbReference type="Proteomes" id="UP000444721"/>
    </source>
</evidence>
<keyword evidence="1" id="KW-1133">Transmembrane helix</keyword>
<dbReference type="PANTHER" id="PTHR21274:SF0">
    <property type="entry name" value="MECKELIN"/>
    <property type="match status" value="1"/>
</dbReference>
<reference evidence="2 3" key="1">
    <citation type="journal article" date="2019" name="Sci. Rep.">
        <title>Nanopore sequencing improves the draft genome of the human pathogenic amoeba Naegleria fowleri.</title>
        <authorList>
            <person name="Liechti N."/>
            <person name="Schurch N."/>
            <person name="Bruggmann R."/>
            <person name="Wittwer M."/>
        </authorList>
    </citation>
    <scope>NUCLEOTIDE SEQUENCE [LARGE SCALE GENOMIC DNA]</scope>
    <source>
        <strain evidence="2 3">ATCC 30894</strain>
    </source>
</reference>
<keyword evidence="1" id="KW-0812">Transmembrane</keyword>
<dbReference type="VEuPathDB" id="AmoebaDB:NF0045630"/>
<dbReference type="InterPro" id="IPR019170">
    <property type="entry name" value="Meckelin"/>
</dbReference>
<dbReference type="OrthoDB" id="419138at2759"/>
<feature type="transmembrane region" description="Helical" evidence="1">
    <location>
        <begin position="1054"/>
        <end position="1080"/>
    </location>
</feature>
<feature type="transmembrane region" description="Helical" evidence="1">
    <location>
        <begin position="750"/>
        <end position="772"/>
    </location>
</feature>
<dbReference type="EMBL" id="VFQX01000013">
    <property type="protein sequence ID" value="KAF0981580.1"/>
    <property type="molecule type" value="Genomic_DNA"/>
</dbReference>
<feature type="transmembrane region" description="Helical" evidence="1">
    <location>
        <begin position="631"/>
        <end position="653"/>
    </location>
</feature>
<evidence type="ECO:0000256" key="1">
    <source>
        <dbReference type="SAM" id="Phobius"/>
    </source>
</evidence>
<comment type="caution">
    <text evidence="2">The sequence shown here is derived from an EMBL/GenBank/DDBJ whole genome shotgun (WGS) entry which is preliminary data.</text>
</comment>
<gene>
    <name evidence="2" type="ORF">FDP41_012237</name>
</gene>
<keyword evidence="1" id="KW-0472">Membrane</keyword>
<proteinExistence type="predicted"/>
<dbReference type="PANTHER" id="PTHR21274">
    <property type="entry name" value="MECKELIN"/>
    <property type="match status" value="1"/>
</dbReference>
<feature type="transmembrane region" description="Helical" evidence="1">
    <location>
        <begin position="585"/>
        <end position="611"/>
    </location>
</feature>
<protein>
    <submittedName>
        <fullName evidence="2">Uncharacterized protein</fullName>
    </submittedName>
</protein>
<dbReference type="GeneID" id="68119452"/>
<accession>A0A6A5C719</accession>
<dbReference type="RefSeq" id="XP_044566293.1">
    <property type="nucleotide sequence ID" value="XM_044702734.1"/>
</dbReference>
<dbReference type="OMA" id="YITENKG"/>
<keyword evidence="3" id="KW-1185">Reference proteome</keyword>
<organism evidence="2 3">
    <name type="scientific">Naegleria fowleri</name>
    <name type="common">Brain eating amoeba</name>
    <dbReference type="NCBI Taxonomy" id="5763"/>
    <lineage>
        <taxon>Eukaryota</taxon>
        <taxon>Discoba</taxon>
        <taxon>Heterolobosea</taxon>
        <taxon>Tetramitia</taxon>
        <taxon>Eutetramitia</taxon>
        <taxon>Vahlkampfiidae</taxon>
        <taxon>Naegleria</taxon>
    </lineage>
</organism>
<evidence type="ECO:0000313" key="2">
    <source>
        <dbReference type="EMBL" id="KAF0981580.1"/>
    </source>
</evidence>
<dbReference type="Pfam" id="PF09773">
    <property type="entry name" value="Meckelin"/>
    <property type="match status" value="1"/>
</dbReference>
<dbReference type="VEuPathDB" id="AmoebaDB:NfTy_038980"/>
<feature type="transmembrane region" description="Helical" evidence="1">
    <location>
        <begin position="37"/>
        <end position="56"/>
    </location>
</feature>
<dbReference type="GO" id="GO:0060271">
    <property type="term" value="P:cilium assembly"/>
    <property type="evidence" value="ECO:0007669"/>
    <property type="project" value="InterPro"/>
</dbReference>